<dbReference type="Gene3D" id="3.10.100.10">
    <property type="entry name" value="Mannose-Binding Protein A, subunit A"/>
    <property type="match status" value="1"/>
</dbReference>
<dbReference type="InParanoid" id="C3YFC8"/>
<gene>
    <name evidence="4" type="ORF">BRAFLDRAFT_217268</name>
</gene>
<dbReference type="InterPro" id="IPR051663">
    <property type="entry name" value="CLec_Tetranectin-domain"/>
</dbReference>
<evidence type="ECO:0000259" key="3">
    <source>
        <dbReference type="PROSITE" id="PS50041"/>
    </source>
</evidence>
<dbReference type="Pfam" id="PF00059">
    <property type="entry name" value="Lectin_C"/>
    <property type="match status" value="1"/>
</dbReference>
<dbReference type="PANTHER" id="PTHR22799">
    <property type="entry name" value="TETRANECTIN-RELATED"/>
    <property type="match status" value="1"/>
</dbReference>
<evidence type="ECO:0000256" key="1">
    <source>
        <dbReference type="ARBA" id="ARBA00022734"/>
    </source>
</evidence>
<keyword evidence="1" id="KW-0430">Lectin</keyword>
<dbReference type="PANTHER" id="PTHR22799:SF6">
    <property type="entry name" value="C-TYPE LECTIN DOMAIN FAMILY 4 MEMBER M-LIKE"/>
    <property type="match status" value="1"/>
</dbReference>
<organism>
    <name type="scientific">Branchiostoma floridae</name>
    <name type="common">Florida lancelet</name>
    <name type="synonym">Amphioxus</name>
    <dbReference type="NCBI Taxonomy" id="7739"/>
    <lineage>
        <taxon>Eukaryota</taxon>
        <taxon>Metazoa</taxon>
        <taxon>Chordata</taxon>
        <taxon>Cephalochordata</taxon>
        <taxon>Leptocardii</taxon>
        <taxon>Amphioxiformes</taxon>
        <taxon>Branchiostomatidae</taxon>
        <taxon>Branchiostoma</taxon>
    </lineage>
</organism>
<dbReference type="PROSITE" id="PS00615">
    <property type="entry name" value="C_TYPE_LECTIN_1"/>
    <property type="match status" value="1"/>
</dbReference>
<dbReference type="eggNOG" id="KOG4297">
    <property type="taxonomic scope" value="Eukaryota"/>
</dbReference>
<dbReference type="PRINTS" id="PR01504">
    <property type="entry name" value="PNCREATITSAP"/>
</dbReference>
<feature type="domain" description="C-type lectin" evidence="3">
    <location>
        <begin position="29"/>
        <end position="151"/>
    </location>
</feature>
<protein>
    <recommendedName>
        <fullName evidence="3">C-type lectin domain-containing protein</fullName>
    </recommendedName>
</protein>
<sequence>NILKITSLYSFFLPDQYFPASCPKGYTVFRGICYKAFNTTKTFSDAAAACGKDGGTLAMPRDAETDAFLISLYKSVSDRGKFWWFGLHDQREEGSFEWVDGSALGTYSPWASEQPDNYGGSEDCVHYSSYWTTKEKWNDASCTSVFYFICQAVPGTGSNRTIS</sequence>
<dbReference type="InterPro" id="IPR016186">
    <property type="entry name" value="C-type_lectin-like/link_sf"/>
</dbReference>
<dbReference type="InterPro" id="IPR018378">
    <property type="entry name" value="C-type_lectin_CS"/>
</dbReference>
<dbReference type="SMART" id="SM00034">
    <property type="entry name" value="CLECT"/>
    <property type="match status" value="1"/>
</dbReference>
<dbReference type="AlphaFoldDB" id="C3YFC8"/>
<dbReference type="PROSITE" id="PS50041">
    <property type="entry name" value="C_TYPE_LECTIN_2"/>
    <property type="match status" value="1"/>
</dbReference>
<keyword evidence="2" id="KW-1015">Disulfide bond</keyword>
<dbReference type="FunFam" id="3.10.100.10:FF:000103">
    <property type="entry name" value="Uncharacterized protein"/>
    <property type="match status" value="1"/>
</dbReference>
<dbReference type="InterPro" id="IPR001304">
    <property type="entry name" value="C-type_lectin-like"/>
</dbReference>
<dbReference type="GO" id="GO:0030246">
    <property type="term" value="F:carbohydrate binding"/>
    <property type="evidence" value="ECO:0007669"/>
    <property type="project" value="UniProtKB-KW"/>
</dbReference>
<name>C3YFC8_BRAFL</name>
<dbReference type="SUPFAM" id="SSF56436">
    <property type="entry name" value="C-type lectin-like"/>
    <property type="match status" value="1"/>
</dbReference>
<evidence type="ECO:0000313" key="4">
    <source>
        <dbReference type="EMBL" id="EEN60891.1"/>
    </source>
</evidence>
<evidence type="ECO:0000256" key="2">
    <source>
        <dbReference type="ARBA" id="ARBA00023157"/>
    </source>
</evidence>
<dbReference type="EMBL" id="GG666509">
    <property type="protein sequence ID" value="EEN60891.1"/>
    <property type="molecule type" value="Genomic_DNA"/>
</dbReference>
<reference evidence="4" key="1">
    <citation type="journal article" date="2008" name="Nature">
        <title>The amphioxus genome and the evolution of the chordate karyotype.</title>
        <authorList>
            <consortium name="US DOE Joint Genome Institute (JGI-PGF)"/>
            <person name="Putnam N.H."/>
            <person name="Butts T."/>
            <person name="Ferrier D.E.K."/>
            <person name="Furlong R.F."/>
            <person name="Hellsten U."/>
            <person name="Kawashima T."/>
            <person name="Robinson-Rechavi M."/>
            <person name="Shoguchi E."/>
            <person name="Terry A."/>
            <person name="Yu J.-K."/>
            <person name="Benito-Gutierrez E.L."/>
            <person name="Dubchak I."/>
            <person name="Garcia-Fernandez J."/>
            <person name="Gibson-Brown J.J."/>
            <person name="Grigoriev I.V."/>
            <person name="Horton A.C."/>
            <person name="de Jong P.J."/>
            <person name="Jurka J."/>
            <person name="Kapitonov V.V."/>
            <person name="Kohara Y."/>
            <person name="Kuroki Y."/>
            <person name="Lindquist E."/>
            <person name="Lucas S."/>
            <person name="Osoegawa K."/>
            <person name="Pennacchio L.A."/>
            <person name="Salamov A.A."/>
            <person name="Satou Y."/>
            <person name="Sauka-Spengler T."/>
            <person name="Schmutz J."/>
            <person name="Shin-I T."/>
            <person name="Toyoda A."/>
            <person name="Bronner-Fraser M."/>
            <person name="Fujiyama A."/>
            <person name="Holland L.Z."/>
            <person name="Holland P.W.H."/>
            <person name="Satoh N."/>
            <person name="Rokhsar D.S."/>
        </authorList>
    </citation>
    <scope>NUCLEOTIDE SEQUENCE [LARGE SCALE GENOMIC DNA]</scope>
    <source>
        <strain evidence="4">S238N-H82</strain>
        <tissue evidence="4">Testes</tissue>
    </source>
</reference>
<accession>C3YFC8</accession>
<proteinExistence type="predicted"/>
<feature type="non-terminal residue" evidence="4">
    <location>
        <position position="1"/>
    </location>
</feature>
<dbReference type="InterPro" id="IPR016187">
    <property type="entry name" value="CTDL_fold"/>
</dbReference>